<dbReference type="InterPro" id="IPR004911">
    <property type="entry name" value="Interferon-induced_GILT"/>
</dbReference>
<dbReference type="HOGENOM" id="CLU_066886_2_2_1"/>
<keyword evidence="3" id="KW-0732">Signal</keyword>
<evidence type="ECO:0000256" key="2">
    <source>
        <dbReference type="ARBA" id="ARBA00023180"/>
    </source>
</evidence>
<evidence type="ECO:0008006" key="6">
    <source>
        <dbReference type="Google" id="ProtNLM"/>
    </source>
</evidence>
<dbReference type="Proteomes" id="UP000008792">
    <property type="component" value="Unassembled WGS sequence"/>
</dbReference>
<sequence length="230" mass="26233">MDETFWALCAALSLATISITGVSGQTQLADETTLETATSTATPTIPRLPLAIHYEALCPDSMYFIRRRLYDALLDNDWWSRTELKLYPFGKAAFYNNTEMGELQVFCQHGDEECELNALHVCVLEHLELRQAFDLIYCMLRTFGNSIDGCANHLRLNVTAAKQCKHSRKTPDILLPYGKETLALELSFVPSIVIDNHFAAYEQSSIRYNFEAHFCRQYERKFQIKLPSCG</sequence>
<reference evidence="4 5" key="1">
    <citation type="journal article" date="2007" name="Nature">
        <title>Evolution of genes and genomes on the Drosophila phylogeny.</title>
        <authorList>
            <consortium name="Drosophila 12 Genomes Consortium"/>
            <person name="Clark A.G."/>
            <person name="Eisen M.B."/>
            <person name="Smith D.R."/>
            <person name="Bergman C.M."/>
            <person name="Oliver B."/>
            <person name="Markow T.A."/>
            <person name="Kaufman T.C."/>
            <person name="Kellis M."/>
            <person name="Gelbart W."/>
            <person name="Iyer V.N."/>
            <person name="Pollard D.A."/>
            <person name="Sackton T.B."/>
            <person name="Larracuente A.M."/>
            <person name="Singh N.D."/>
            <person name="Abad J.P."/>
            <person name="Abt D.N."/>
            <person name="Adryan B."/>
            <person name="Aguade M."/>
            <person name="Akashi H."/>
            <person name="Anderson W.W."/>
            <person name="Aquadro C.F."/>
            <person name="Ardell D.H."/>
            <person name="Arguello R."/>
            <person name="Artieri C.G."/>
            <person name="Barbash D.A."/>
            <person name="Barker D."/>
            <person name="Barsanti P."/>
            <person name="Batterham P."/>
            <person name="Batzoglou S."/>
            <person name="Begun D."/>
            <person name="Bhutkar A."/>
            <person name="Blanco E."/>
            <person name="Bosak S.A."/>
            <person name="Bradley R.K."/>
            <person name="Brand A.D."/>
            <person name="Brent M.R."/>
            <person name="Brooks A.N."/>
            <person name="Brown R.H."/>
            <person name="Butlin R.K."/>
            <person name="Caggese C."/>
            <person name="Calvi B.R."/>
            <person name="Bernardo de Carvalho A."/>
            <person name="Caspi A."/>
            <person name="Castrezana S."/>
            <person name="Celniker S.E."/>
            <person name="Chang J.L."/>
            <person name="Chapple C."/>
            <person name="Chatterji S."/>
            <person name="Chinwalla A."/>
            <person name="Civetta A."/>
            <person name="Clifton S.W."/>
            <person name="Comeron J.M."/>
            <person name="Costello J.C."/>
            <person name="Coyne J.A."/>
            <person name="Daub J."/>
            <person name="David R.G."/>
            <person name="Delcher A.L."/>
            <person name="Delehaunty K."/>
            <person name="Do C.B."/>
            <person name="Ebling H."/>
            <person name="Edwards K."/>
            <person name="Eickbush T."/>
            <person name="Evans J.D."/>
            <person name="Filipski A."/>
            <person name="Findeiss S."/>
            <person name="Freyhult E."/>
            <person name="Fulton L."/>
            <person name="Fulton R."/>
            <person name="Garcia A.C."/>
            <person name="Gardiner A."/>
            <person name="Garfield D.A."/>
            <person name="Garvin B.E."/>
            <person name="Gibson G."/>
            <person name="Gilbert D."/>
            <person name="Gnerre S."/>
            <person name="Godfrey J."/>
            <person name="Good R."/>
            <person name="Gotea V."/>
            <person name="Gravely B."/>
            <person name="Greenberg A.J."/>
            <person name="Griffiths-Jones S."/>
            <person name="Gross S."/>
            <person name="Guigo R."/>
            <person name="Gustafson E.A."/>
            <person name="Haerty W."/>
            <person name="Hahn M.W."/>
            <person name="Halligan D.L."/>
            <person name="Halpern A.L."/>
            <person name="Halter G.M."/>
            <person name="Han M.V."/>
            <person name="Heger A."/>
            <person name="Hillier L."/>
            <person name="Hinrichs A.S."/>
            <person name="Holmes I."/>
            <person name="Hoskins R.A."/>
            <person name="Hubisz M.J."/>
            <person name="Hultmark D."/>
            <person name="Huntley M.A."/>
            <person name="Jaffe D.B."/>
            <person name="Jagadeeshan S."/>
            <person name="Jeck W.R."/>
            <person name="Johnson J."/>
            <person name="Jones C.D."/>
            <person name="Jordan W.C."/>
            <person name="Karpen G.H."/>
            <person name="Kataoka E."/>
            <person name="Keightley P.D."/>
            <person name="Kheradpour P."/>
            <person name="Kirkness E.F."/>
            <person name="Koerich L.B."/>
            <person name="Kristiansen K."/>
            <person name="Kudrna D."/>
            <person name="Kulathinal R.J."/>
            <person name="Kumar S."/>
            <person name="Kwok R."/>
            <person name="Lander E."/>
            <person name="Langley C.H."/>
            <person name="Lapoint R."/>
            <person name="Lazzaro B.P."/>
            <person name="Lee S.J."/>
            <person name="Levesque L."/>
            <person name="Li R."/>
            <person name="Lin C.F."/>
            <person name="Lin M.F."/>
            <person name="Lindblad-Toh K."/>
            <person name="Llopart A."/>
            <person name="Long M."/>
            <person name="Low L."/>
            <person name="Lozovsky E."/>
            <person name="Lu J."/>
            <person name="Luo M."/>
            <person name="Machado C.A."/>
            <person name="Makalowski W."/>
            <person name="Marzo M."/>
            <person name="Matsuda M."/>
            <person name="Matzkin L."/>
            <person name="McAllister B."/>
            <person name="McBride C.S."/>
            <person name="McKernan B."/>
            <person name="McKernan K."/>
            <person name="Mendez-Lago M."/>
            <person name="Minx P."/>
            <person name="Mollenhauer M.U."/>
            <person name="Montooth K."/>
            <person name="Mount S.M."/>
            <person name="Mu X."/>
            <person name="Myers E."/>
            <person name="Negre B."/>
            <person name="Newfeld S."/>
            <person name="Nielsen R."/>
            <person name="Noor M.A."/>
            <person name="O'Grady P."/>
            <person name="Pachter L."/>
            <person name="Papaceit M."/>
            <person name="Parisi M.J."/>
            <person name="Parisi M."/>
            <person name="Parts L."/>
            <person name="Pedersen J.S."/>
            <person name="Pesole G."/>
            <person name="Phillippy A.M."/>
            <person name="Ponting C.P."/>
            <person name="Pop M."/>
            <person name="Porcelli D."/>
            <person name="Powell J.R."/>
            <person name="Prohaska S."/>
            <person name="Pruitt K."/>
            <person name="Puig M."/>
            <person name="Quesneville H."/>
            <person name="Ram K.R."/>
            <person name="Rand D."/>
            <person name="Rasmussen M.D."/>
            <person name="Reed L.K."/>
            <person name="Reenan R."/>
            <person name="Reily A."/>
            <person name="Remington K.A."/>
            <person name="Rieger T.T."/>
            <person name="Ritchie M.G."/>
            <person name="Robin C."/>
            <person name="Rogers Y.H."/>
            <person name="Rohde C."/>
            <person name="Rozas J."/>
            <person name="Rubenfield M.J."/>
            <person name="Ruiz A."/>
            <person name="Russo S."/>
            <person name="Salzberg S.L."/>
            <person name="Sanchez-Gracia A."/>
            <person name="Saranga D.J."/>
            <person name="Sato H."/>
            <person name="Schaeffer S.W."/>
            <person name="Schatz M.C."/>
            <person name="Schlenke T."/>
            <person name="Schwartz R."/>
            <person name="Segarra C."/>
            <person name="Singh R.S."/>
            <person name="Sirot L."/>
            <person name="Sirota M."/>
            <person name="Sisneros N.B."/>
            <person name="Smith C.D."/>
            <person name="Smith T.F."/>
            <person name="Spieth J."/>
            <person name="Stage D.E."/>
            <person name="Stark A."/>
            <person name="Stephan W."/>
            <person name="Strausberg R.L."/>
            <person name="Strempel S."/>
            <person name="Sturgill D."/>
            <person name="Sutton G."/>
            <person name="Sutton G.G."/>
            <person name="Tao W."/>
            <person name="Teichmann S."/>
            <person name="Tobari Y.N."/>
            <person name="Tomimura Y."/>
            <person name="Tsolas J.M."/>
            <person name="Valente V.L."/>
            <person name="Venter E."/>
            <person name="Venter J.C."/>
            <person name="Vicario S."/>
            <person name="Vieira F.G."/>
            <person name="Vilella A.J."/>
            <person name="Villasante A."/>
            <person name="Walenz B."/>
            <person name="Wang J."/>
            <person name="Wasserman M."/>
            <person name="Watts T."/>
            <person name="Wilson D."/>
            <person name="Wilson R.K."/>
            <person name="Wing R.A."/>
            <person name="Wolfner M.F."/>
            <person name="Wong A."/>
            <person name="Wong G.K."/>
            <person name="Wu C.I."/>
            <person name="Wu G."/>
            <person name="Yamamoto D."/>
            <person name="Yang H.P."/>
            <person name="Yang S.P."/>
            <person name="Yorke J.A."/>
            <person name="Yoshida K."/>
            <person name="Zdobnov E."/>
            <person name="Zhang P."/>
            <person name="Zhang Y."/>
            <person name="Zimin A.V."/>
            <person name="Baldwin J."/>
            <person name="Abdouelleil A."/>
            <person name="Abdulkadir J."/>
            <person name="Abebe A."/>
            <person name="Abera B."/>
            <person name="Abreu J."/>
            <person name="Acer S.C."/>
            <person name="Aftuck L."/>
            <person name="Alexander A."/>
            <person name="An P."/>
            <person name="Anderson E."/>
            <person name="Anderson S."/>
            <person name="Arachi H."/>
            <person name="Azer M."/>
            <person name="Bachantsang P."/>
            <person name="Barry A."/>
            <person name="Bayul T."/>
            <person name="Berlin A."/>
            <person name="Bessette D."/>
            <person name="Bloom T."/>
            <person name="Blye J."/>
            <person name="Boguslavskiy L."/>
            <person name="Bonnet C."/>
            <person name="Boukhgalter B."/>
            <person name="Bourzgui I."/>
            <person name="Brown A."/>
            <person name="Cahill P."/>
            <person name="Channer S."/>
            <person name="Cheshatsang Y."/>
            <person name="Chuda L."/>
            <person name="Citroen M."/>
            <person name="Collymore A."/>
            <person name="Cooke P."/>
            <person name="Costello M."/>
            <person name="D'Aco K."/>
            <person name="Daza R."/>
            <person name="De Haan G."/>
            <person name="DeGray S."/>
            <person name="DeMaso C."/>
            <person name="Dhargay N."/>
            <person name="Dooley K."/>
            <person name="Dooley E."/>
            <person name="Doricent M."/>
            <person name="Dorje P."/>
            <person name="Dorjee K."/>
            <person name="Dupes A."/>
            <person name="Elong R."/>
            <person name="Falk J."/>
            <person name="Farina A."/>
            <person name="Faro S."/>
            <person name="Ferguson D."/>
            <person name="Fisher S."/>
            <person name="Foley C.D."/>
            <person name="Franke A."/>
            <person name="Friedrich D."/>
            <person name="Gadbois L."/>
            <person name="Gearin G."/>
            <person name="Gearin C.R."/>
            <person name="Giannoukos G."/>
            <person name="Goode T."/>
            <person name="Graham J."/>
            <person name="Grandbois E."/>
            <person name="Grewal S."/>
            <person name="Gyaltsen K."/>
            <person name="Hafez N."/>
            <person name="Hagos B."/>
            <person name="Hall J."/>
            <person name="Henson C."/>
            <person name="Hollinger A."/>
            <person name="Honan T."/>
            <person name="Huard M.D."/>
            <person name="Hughes L."/>
            <person name="Hurhula B."/>
            <person name="Husby M.E."/>
            <person name="Kamat A."/>
            <person name="Kanga B."/>
            <person name="Kashin S."/>
            <person name="Khazanovich D."/>
            <person name="Kisner P."/>
            <person name="Lance K."/>
            <person name="Lara M."/>
            <person name="Lee W."/>
            <person name="Lennon N."/>
            <person name="Letendre F."/>
            <person name="LeVine R."/>
            <person name="Lipovsky A."/>
            <person name="Liu X."/>
            <person name="Liu J."/>
            <person name="Liu S."/>
            <person name="Lokyitsang T."/>
            <person name="Lokyitsang Y."/>
            <person name="Lubonja R."/>
            <person name="Lui A."/>
            <person name="MacDonald P."/>
            <person name="Magnisalis V."/>
            <person name="Maru K."/>
            <person name="Matthews C."/>
            <person name="McCusker W."/>
            <person name="McDonough S."/>
            <person name="Mehta T."/>
            <person name="Meldrim J."/>
            <person name="Meneus L."/>
            <person name="Mihai O."/>
            <person name="Mihalev A."/>
            <person name="Mihova T."/>
            <person name="Mittelman R."/>
            <person name="Mlenga V."/>
            <person name="Montmayeur A."/>
            <person name="Mulrain L."/>
            <person name="Navidi A."/>
            <person name="Naylor J."/>
            <person name="Negash T."/>
            <person name="Nguyen T."/>
            <person name="Nguyen N."/>
            <person name="Nicol R."/>
            <person name="Norbu C."/>
            <person name="Norbu N."/>
            <person name="Novod N."/>
            <person name="O'Neill B."/>
            <person name="Osman S."/>
            <person name="Markiewicz E."/>
            <person name="Oyono O.L."/>
            <person name="Patti C."/>
            <person name="Phunkhang P."/>
            <person name="Pierre F."/>
            <person name="Priest M."/>
            <person name="Raghuraman S."/>
            <person name="Rege F."/>
            <person name="Reyes R."/>
            <person name="Rise C."/>
            <person name="Rogov P."/>
            <person name="Ross K."/>
            <person name="Ryan E."/>
            <person name="Settipalli S."/>
            <person name="Shea T."/>
            <person name="Sherpa N."/>
            <person name="Shi L."/>
            <person name="Shih D."/>
            <person name="Sparrow T."/>
            <person name="Spaulding J."/>
            <person name="Stalker J."/>
            <person name="Stange-Thomann N."/>
            <person name="Stavropoulos S."/>
            <person name="Stone C."/>
            <person name="Strader C."/>
            <person name="Tesfaye S."/>
            <person name="Thomson T."/>
            <person name="Thoulutsang Y."/>
            <person name="Thoulutsang D."/>
            <person name="Topham K."/>
            <person name="Topping I."/>
            <person name="Tsamla T."/>
            <person name="Vassiliev H."/>
            <person name="Vo A."/>
            <person name="Wangchuk T."/>
            <person name="Wangdi T."/>
            <person name="Weiand M."/>
            <person name="Wilkinson J."/>
            <person name="Wilson A."/>
            <person name="Yadav S."/>
            <person name="Young G."/>
            <person name="Yu Q."/>
            <person name="Zembek L."/>
            <person name="Zhong D."/>
            <person name="Zimmer A."/>
            <person name="Zwirko Z."/>
            <person name="Jaffe D.B."/>
            <person name="Alvarez P."/>
            <person name="Brockman W."/>
            <person name="Butler J."/>
            <person name="Chin C."/>
            <person name="Gnerre S."/>
            <person name="Grabherr M."/>
            <person name="Kleber M."/>
            <person name="Mauceli E."/>
            <person name="MacCallum I."/>
        </authorList>
    </citation>
    <scope>NUCLEOTIDE SEQUENCE [LARGE SCALE GENOMIC DNA]</scope>
    <source>
        <strain evidence="5">Tucson 15010-1051.87</strain>
    </source>
</reference>
<keyword evidence="5" id="KW-1185">Reference proteome</keyword>
<dbReference type="AlphaFoldDB" id="B4M0S6"/>
<evidence type="ECO:0000256" key="1">
    <source>
        <dbReference type="ARBA" id="ARBA00005679"/>
    </source>
</evidence>
<protein>
    <recommendedName>
        <fullName evidence="6">GILT-like protein 3</fullName>
    </recommendedName>
</protein>
<dbReference type="InParanoid" id="B4M0S6"/>
<dbReference type="OrthoDB" id="958254at2759"/>
<dbReference type="PANTHER" id="PTHR13234">
    <property type="entry name" value="GAMMA-INTERFERON INDUCIBLE LYSOSOMAL THIOL REDUCTASE GILT"/>
    <property type="match status" value="1"/>
</dbReference>
<comment type="similarity">
    <text evidence="1">Belongs to the GILT family.</text>
</comment>
<dbReference type="GO" id="GO:0016671">
    <property type="term" value="F:oxidoreductase activity, acting on a sulfur group of donors, disulfide as acceptor"/>
    <property type="evidence" value="ECO:0007669"/>
    <property type="project" value="InterPro"/>
</dbReference>
<dbReference type="OMA" id="FDLIYCM"/>
<dbReference type="eggNOG" id="KOG3160">
    <property type="taxonomic scope" value="Eukaryota"/>
</dbReference>
<evidence type="ECO:0000313" key="5">
    <source>
        <dbReference type="Proteomes" id="UP000008792"/>
    </source>
</evidence>
<feature type="chain" id="PRO_5002816995" description="GILT-like protein 3" evidence="3">
    <location>
        <begin position="25"/>
        <end position="230"/>
    </location>
</feature>
<keyword evidence="2" id="KW-0325">Glycoprotein</keyword>
<dbReference type="KEGG" id="dvi:6630179"/>
<feature type="signal peptide" evidence="3">
    <location>
        <begin position="1"/>
        <end position="24"/>
    </location>
</feature>
<dbReference type="PANTHER" id="PTHR13234:SF73">
    <property type="entry name" value="GILT-LIKE PROTEIN 2-RELATED"/>
    <property type="match status" value="1"/>
</dbReference>
<dbReference type="EMBL" id="CH940650">
    <property type="protein sequence ID" value="EDW67368.1"/>
    <property type="molecule type" value="Genomic_DNA"/>
</dbReference>
<proteinExistence type="inferred from homology"/>
<dbReference type="Pfam" id="PF03227">
    <property type="entry name" value="GILT"/>
    <property type="match status" value="1"/>
</dbReference>
<organism evidence="4 5">
    <name type="scientific">Drosophila virilis</name>
    <name type="common">Fruit fly</name>
    <dbReference type="NCBI Taxonomy" id="7244"/>
    <lineage>
        <taxon>Eukaryota</taxon>
        <taxon>Metazoa</taxon>
        <taxon>Ecdysozoa</taxon>
        <taxon>Arthropoda</taxon>
        <taxon>Hexapoda</taxon>
        <taxon>Insecta</taxon>
        <taxon>Pterygota</taxon>
        <taxon>Neoptera</taxon>
        <taxon>Endopterygota</taxon>
        <taxon>Diptera</taxon>
        <taxon>Brachycera</taxon>
        <taxon>Muscomorpha</taxon>
        <taxon>Ephydroidea</taxon>
        <taxon>Drosophilidae</taxon>
        <taxon>Drosophila</taxon>
    </lineage>
</organism>
<dbReference type="PhylomeDB" id="B4M0S6"/>
<name>B4M0S6_DROVI</name>
<accession>B4M0S6</accession>
<evidence type="ECO:0000313" key="4">
    <source>
        <dbReference type="EMBL" id="EDW67368.1"/>
    </source>
</evidence>
<gene>
    <name evidence="4" type="primary">Dvir\GJ24109</name>
    <name evidence="4" type="ORF">Dvir_GJ24109</name>
</gene>
<evidence type="ECO:0000256" key="3">
    <source>
        <dbReference type="SAM" id="SignalP"/>
    </source>
</evidence>